<dbReference type="STRING" id="303698.A0A1V6TXW5"/>
<keyword evidence="4" id="KW-0862">Zinc</keyword>
<feature type="region of interest" description="Disordered" evidence="6">
    <location>
        <begin position="356"/>
        <end position="377"/>
    </location>
</feature>
<comment type="caution">
    <text evidence="8">The sequence shown here is derived from an EMBL/GenBank/DDBJ whole genome shotgun (WGS) entry which is preliminary data.</text>
</comment>
<sequence>MSASKAQSQKIFEKLKLKPANKVCFDCSSKNPTWSSVPFGIYLCLDCSAHHRNLGVHISFVRSTNLDQWQWEQLRVMKVGGNESATKYFQSHGGSAALASKDTKVKYTSNAAVKYKDELKRRAAADAQQYPQEVVITDLPAGTPSDGSNTPADADDDFFSSWDKPSIKRPSNPPSRTGTPPVVSRTGSPFLNAGANGSRSKSPLSASEEKPSSPAPTAIRPSTSIRKTSTASGAKKGGVLGAKKAPKLGAKKVVASDIDFEEAERKAKEEAERVEKLGYDPEAEQAEADAKARAATAATPIASPAPVSPSQNKTHERNSSDVERLGMGMNRLGFGQVSKPPAPKKLGFGAVGAAKSPLNEEELAETRGRFGTQKGISSDEFFGRERYDPAAQAEAKQRLQDFGGATSISSNAYFGRPEDELPAIDDGYGDLENAAKDFVRRFGITAGDDIENLSHIVGEGATKLQGAIRNYLNN</sequence>
<dbReference type="OrthoDB" id="983479at2759"/>
<keyword evidence="3 5" id="KW-0863">Zinc-finger</keyword>
<evidence type="ECO:0000256" key="5">
    <source>
        <dbReference type="PROSITE-ProRule" id="PRU00288"/>
    </source>
</evidence>
<reference evidence="9" key="1">
    <citation type="journal article" date="2017" name="Nat. Microbiol.">
        <title>Global analysis of biosynthetic gene clusters reveals vast potential of secondary metabolite production in Penicillium species.</title>
        <authorList>
            <person name="Nielsen J.C."/>
            <person name="Grijseels S."/>
            <person name="Prigent S."/>
            <person name="Ji B."/>
            <person name="Dainat J."/>
            <person name="Nielsen K.F."/>
            <person name="Frisvad J.C."/>
            <person name="Workman M."/>
            <person name="Nielsen J."/>
        </authorList>
    </citation>
    <scope>NUCLEOTIDE SEQUENCE [LARGE SCALE GENOMIC DNA]</scope>
    <source>
        <strain evidence="9">IBT 24891</strain>
    </source>
</reference>
<evidence type="ECO:0000313" key="9">
    <source>
        <dbReference type="Proteomes" id="UP000191285"/>
    </source>
</evidence>
<evidence type="ECO:0000256" key="3">
    <source>
        <dbReference type="ARBA" id="ARBA00022771"/>
    </source>
</evidence>
<evidence type="ECO:0000256" key="1">
    <source>
        <dbReference type="ARBA" id="ARBA00022468"/>
    </source>
</evidence>
<feature type="compositionally biased region" description="Low complexity" evidence="6">
    <location>
        <begin position="293"/>
        <end position="310"/>
    </location>
</feature>
<dbReference type="FunFam" id="1.10.220.150:FF:000013">
    <property type="entry name" value="Putative Arf GTPase-activating protein"/>
    <property type="match status" value="1"/>
</dbReference>
<feature type="compositionally biased region" description="Polar residues" evidence="6">
    <location>
        <begin position="220"/>
        <end position="232"/>
    </location>
</feature>
<organism evidence="8 9">
    <name type="scientific">Penicillium steckii</name>
    <dbReference type="NCBI Taxonomy" id="303698"/>
    <lineage>
        <taxon>Eukaryota</taxon>
        <taxon>Fungi</taxon>
        <taxon>Dikarya</taxon>
        <taxon>Ascomycota</taxon>
        <taxon>Pezizomycotina</taxon>
        <taxon>Eurotiomycetes</taxon>
        <taxon>Eurotiomycetidae</taxon>
        <taxon>Eurotiales</taxon>
        <taxon>Aspergillaceae</taxon>
        <taxon>Penicillium</taxon>
    </lineage>
</organism>
<feature type="compositionally biased region" description="Basic and acidic residues" evidence="6">
    <location>
        <begin position="313"/>
        <end position="324"/>
    </location>
</feature>
<dbReference type="PANTHER" id="PTHR45686:SF4">
    <property type="entry name" value="ADP-RIBOSYLATION FACTOR GTPASE ACTIVATING PROTEIN 3, ISOFORM H"/>
    <property type="match status" value="1"/>
</dbReference>
<protein>
    <recommendedName>
        <fullName evidence="7">Arf-GAP domain-containing protein</fullName>
    </recommendedName>
</protein>
<dbReference type="PROSITE" id="PS50115">
    <property type="entry name" value="ARFGAP"/>
    <property type="match status" value="1"/>
</dbReference>
<keyword evidence="1" id="KW-0343">GTPase activation</keyword>
<feature type="region of interest" description="Disordered" evidence="6">
    <location>
        <begin position="137"/>
        <end position="325"/>
    </location>
</feature>
<evidence type="ECO:0000313" key="8">
    <source>
        <dbReference type="EMBL" id="OQE31175.1"/>
    </source>
</evidence>
<accession>A0A1V6TXW5</accession>
<dbReference type="GO" id="GO:0048205">
    <property type="term" value="P:COPI coating of Golgi vesicle"/>
    <property type="evidence" value="ECO:0007669"/>
    <property type="project" value="TreeGrafter"/>
</dbReference>
<dbReference type="Proteomes" id="UP000191285">
    <property type="component" value="Unassembled WGS sequence"/>
</dbReference>
<dbReference type="SMART" id="SM00105">
    <property type="entry name" value="ArfGap"/>
    <property type="match status" value="1"/>
</dbReference>
<feature type="compositionally biased region" description="Basic and acidic residues" evidence="6">
    <location>
        <begin position="263"/>
        <end position="279"/>
    </location>
</feature>
<dbReference type="GO" id="GO:0000139">
    <property type="term" value="C:Golgi membrane"/>
    <property type="evidence" value="ECO:0007669"/>
    <property type="project" value="GOC"/>
</dbReference>
<feature type="compositionally biased region" description="Polar residues" evidence="6">
    <location>
        <begin position="185"/>
        <end position="199"/>
    </location>
</feature>
<dbReference type="GO" id="GO:0008270">
    <property type="term" value="F:zinc ion binding"/>
    <property type="evidence" value="ECO:0007669"/>
    <property type="project" value="UniProtKB-KW"/>
</dbReference>
<dbReference type="PRINTS" id="PR00405">
    <property type="entry name" value="REVINTRACTNG"/>
</dbReference>
<dbReference type="Pfam" id="PF01412">
    <property type="entry name" value="ArfGap"/>
    <property type="match status" value="1"/>
</dbReference>
<evidence type="ECO:0000256" key="4">
    <source>
        <dbReference type="ARBA" id="ARBA00022833"/>
    </source>
</evidence>
<proteinExistence type="predicted"/>
<dbReference type="SUPFAM" id="SSF57863">
    <property type="entry name" value="ArfGap/RecO-like zinc finger"/>
    <property type="match status" value="1"/>
</dbReference>
<dbReference type="PANTHER" id="PTHR45686">
    <property type="entry name" value="ADP-RIBOSYLATION FACTOR GTPASE ACTIVATING PROTEIN 3, ISOFORM H-RELATED"/>
    <property type="match status" value="1"/>
</dbReference>
<evidence type="ECO:0000259" key="7">
    <source>
        <dbReference type="PROSITE" id="PS50115"/>
    </source>
</evidence>
<evidence type="ECO:0000256" key="2">
    <source>
        <dbReference type="ARBA" id="ARBA00022723"/>
    </source>
</evidence>
<dbReference type="InterPro" id="IPR037278">
    <property type="entry name" value="ARFGAP/RecO"/>
</dbReference>
<name>A0A1V6TXW5_9EURO</name>
<dbReference type="EMBL" id="MLKD01000001">
    <property type="protein sequence ID" value="OQE31175.1"/>
    <property type="molecule type" value="Genomic_DNA"/>
</dbReference>
<dbReference type="InterPro" id="IPR038508">
    <property type="entry name" value="ArfGAP_dom_sf"/>
</dbReference>
<evidence type="ECO:0000256" key="6">
    <source>
        <dbReference type="SAM" id="MobiDB-lite"/>
    </source>
</evidence>
<dbReference type="Gene3D" id="1.10.220.150">
    <property type="entry name" value="Arf GTPase activating protein"/>
    <property type="match status" value="1"/>
</dbReference>
<dbReference type="CDD" id="cd08831">
    <property type="entry name" value="ArfGap_ArfGap2_3_like"/>
    <property type="match status" value="1"/>
</dbReference>
<dbReference type="AlphaFoldDB" id="A0A1V6TXW5"/>
<keyword evidence="9" id="KW-1185">Reference proteome</keyword>
<feature type="domain" description="Arf-GAP" evidence="7">
    <location>
        <begin position="9"/>
        <end position="130"/>
    </location>
</feature>
<keyword evidence="2" id="KW-0479">Metal-binding</keyword>
<dbReference type="GO" id="GO:0005096">
    <property type="term" value="F:GTPase activator activity"/>
    <property type="evidence" value="ECO:0007669"/>
    <property type="project" value="UniProtKB-KW"/>
</dbReference>
<dbReference type="InterPro" id="IPR001164">
    <property type="entry name" value="ArfGAP_dom"/>
</dbReference>
<gene>
    <name evidence="8" type="ORF">PENSTE_c001G06046</name>
</gene>